<dbReference type="InterPro" id="IPR038971">
    <property type="entry name" value="SMR11/SMR16"/>
</dbReference>
<dbReference type="PANTHER" id="PTHR36310">
    <property type="entry name" value="CYCLIN-DEPENDENT PROTEIN KINASE INHIBITOR SMR11"/>
    <property type="match status" value="1"/>
</dbReference>
<sequence length="158" mass="17330">MDQEDSFEVKTTASIEPPKTPNPNVPDSIPSIDSDSSLSEEETITKSDNRGSISLSPLCTQYNDNDSISDCVLVSDEEIMESIYQNLLRIVFSLQIQHVAAASASAEIWCFDDDGCKTPPPSSRSLDSNMVPDTCPGAPMKLTKITRKIDSGLRRKLF</sequence>
<feature type="region of interest" description="Disordered" evidence="1">
    <location>
        <begin position="1"/>
        <end position="50"/>
    </location>
</feature>
<evidence type="ECO:0000313" key="3">
    <source>
        <dbReference type="Proteomes" id="UP001558713"/>
    </source>
</evidence>
<dbReference type="GO" id="GO:0004860">
    <property type="term" value="F:protein kinase inhibitor activity"/>
    <property type="evidence" value="ECO:0007669"/>
    <property type="project" value="UniProtKB-KW"/>
</dbReference>
<keyword evidence="3" id="KW-1185">Reference proteome</keyword>
<dbReference type="PANTHER" id="PTHR36310:SF1">
    <property type="entry name" value="CYCLIN-DEPENDENT PROTEIN KINASE INHIBITOR SMR11"/>
    <property type="match status" value="1"/>
</dbReference>
<accession>A0ABD1C2Y5</accession>
<comment type="caution">
    <text evidence="2">The sequence shown here is derived from an EMBL/GenBank/DDBJ whole genome shotgun (WGS) entry which is preliminary data.</text>
</comment>
<dbReference type="AlphaFoldDB" id="A0ABD1C2Y5"/>
<gene>
    <name evidence="2" type="ORF">V5N11_007814</name>
</gene>
<dbReference type="Proteomes" id="UP001558713">
    <property type="component" value="Unassembled WGS sequence"/>
</dbReference>
<name>A0ABD1C2Y5_CARAN</name>
<evidence type="ECO:0000313" key="2">
    <source>
        <dbReference type="EMBL" id="KAL1223848.1"/>
    </source>
</evidence>
<evidence type="ECO:0000256" key="1">
    <source>
        <dbReference type="SAM" id="MobiDB-lite"/>
    </source>
</evidence>
<organism evidence="2 3">
    <name type="scientific">Cardamine amara subsp. amara</name>
    <dbReference type="NCBI Taxonomy" id="228776"/>
    <lineage>
        <taxon>Eukaryota</taxon>
        <taxon>Viridiplantae</taxon>
        <taxon>Streptophyta</taxon>
        <taxon>Embryophyta</taxon>
        <taxon>Tracheophyta</taxon>
        <taxon>Spermatophyta</taxon>
        <taxon>Magnoliopsida</taxon>
        <taxon>eudicotyledons</taxon>
        <taxon>Gunneridae</taxon>
        <taxon>Pentapetalae</taxon>
        <taxon>rosids</taxon>
        <taxon>malvids</taxon>
        <taxon>Brassicales</taxon>
        <taxon>Brassicaceae</taxon>
        <taxon>Cardamineae</taxon>
        <taxon>Cardamine</taxon>
    </lineage>
</organism>
<feature type="compositionally biased region" description="Low complexity" evidence="1">
    <location>
        <begin position="26"/>
        <end position="37"/>
    </location>
</feature>
<reference evidence="2 3" key="1">
    <citation type="submission" date="2024-04" db="EMBL/GenBank/DDBJ databases">
        <title>Genome assembly C_amara_ONT_v2.</title>
        <authorList>
            <person name="Yant L."/>
            <person name="Moore C."/>
            <person name="Slenker M."/>
        </authorList>
    </citation>
    <scope>NUCLEOTIDE SEQUENCE [LARGE SCALE GENOMIC DNA]</scope>
    <source>
        <tissue evidence="2">Leaf</tissue>
    </source>
</reference>
<keyword evidence="2" id="KW-0649">Protein kinase inhibitor</keyword>
<protein>
    <submittedName>
        <fullName evidence="2">Cyclin-dependent protein kinase inhibitor SMR11</fullName>
    </submittedName>
</protein>
<proteinExistence type="predicted"/>
<dbReference type="EMBL" id="JBANAX010000062">
    <property type="protein sequence ID" value="KAL1223848.1"/>
    <property type="molecule type" value="Genomic_DNA"/>
</dbReference>